<accession>A0A833MBH7</accession>
<dbReference type="Pfam" id="PF14242">
    <property type="entry name" value="DUF4342"/>
    <property type="match status" value="1"/>
</dbReference>
<sequence length="168" mass="18237">MDISLEKIDIIRERTGISYKEAREVLEKTNGDIVEALIAIEDKQDKKWTDTINVAGNEVVEKLKTLIKKGNVTRIILKKDGEVMLNIPVTAGAVGVVLGPFVSIVGISAALLSKATIEIVKSNGDVVDINDMAEEKINELRGKGKKSAADVDENMADELDKLNDGGDY</sequence>
<evidence type="ECO:0000259" key="2">
    <source>
        <dbReference type="Pfam" id="PF14242"/>
    </source>
</evidence>
<name>A0A833MBH7_9FIRM</name>
<dbReference type="Gene3D" id="1.10.8.10">
    <property type="entry name" value="DNA helicase RuvA subunit, C-terminal domain"/>
    <property type="match status" value="1"/>
</dbReference>
<keyword evidence="1" id="KW-1133">Transmembrane helix</keyword>
<dbReference type="CDD" id="cd14360">
    <property type="entry name" value="UBA_NAC_like_bac"/>
    <property type="match status" value="1"/>
</dbReference>
<gene>
    <name evidence="3" type="ORF">F8153_01505</name>
</gene>
<proteinExistence type="predicted"/>
<keyword evidence="1" id="KW-0472">Membrane</keyword>
<keyword evidence="4" id="KW-1185">Reference proteome</keyword>
<evidence type="ECO:0000313" key="4">
    <source>
        <dbReference type="Proteomes" id="UP000465601"/>
    </source>
</evidence>
<dbReference type="EMBL" id="WBZB01000004">
    <property type="protein sequence ID" value="KAB3533247.1"/>
    <property type="molecule type" value="Genomic_DNA"/>
</dbReference>
<feature type="domain" description="DUF4342" evidence="2">
    <location>
        <begin position="46"/>
        <end position="121"/>
    </location>
</feature>
<dbReference type="SUPFAM" id="SSF46934">
    <property type="entry name" value="UBA-like"/>
    <property type="match status" value="1"/>
</dbReference>
<comment type="caution">
    <text evidence="3">The sequence shown here is derived from an EMBL/GenBank/DDBJ whole genome shotgun (WGS) entry which is preliminary data.</text>
</comment>
<feature type="transmembrane region" description="Helical" evidence="1">
    <location>
        <begin position="87"/>
        <end position="112"/>
    </location>
</feature>
<evidence type="ECO:0000256" key="1">
    <source>
        <dbReference type="SAM" id="Phobius"/>
    </source>
</evidence>
<protein>
    <submittedName>
        <fullName evidence="3">DUF4342 domain-containing protein</fullName>
    </submittedName>
</protein>
<dbReference type="InterPro" id="IPR009060">
    <property type="entry name" value="UBA-like_sf"/>
</dbReference>
<evidence type="ECO:0000313" key="3">
    <source>
        <dbReference type="EMBL" id="KAB3533247.1"/>
    </source>
</evidence>
<dbReference type="InterPro" id="IPR025642">
    <property type="entry name" value="DUF4342"/>
</dbReference>
<dbReference type="AlphaFoldDB" id="A0A833MBH7"/>
<dbReference type="Proteomes" id="UP000465601">
    <property type="component" value="Unassembled WGS sequence"/>
</dbReference>
<organism evidence="3 4">
    <name type="scientific">Alkaliphilus serpentinus</name>
    <dbReference type="NCBI Taxonomy" id="1482731"/>
    <lineage>
        <taxon>Bacteria</taxon>
        <taxon>Bacillati</taxon>
        <taxon>Bacillota</taxon>
        <taxon>Clostridia</taxon>
        <taxon>Peptostreptococcales</taxon>
        <taxon>Natronincolaceae</taxon>
        <taxon>Alkaliphilus</taxon>
    </lineage>
</organism>
<keyword evidence="1" id="KW-0812">Transmembrane</keyword>
<reference evidence="3 4" key="1">
    <citation type="submission" date="2019-10" db="EMBL/GenBank/DDBJ databases">
        <title>Alkaliphilus serpentinus sp. nov. and Alkaliphilus pronyensis sp. nov., two novel anaerobic alkaliphilic species isolated from the serpentinized-hosted hydrothermal field of the Prony Bay (New Caledonia).</title>
        <authorList>
            <person name="Postec A."/>
        </authorList>
    </citation>
    <scope>NUCLEOTIDE SEQUENCE [LARGE SCALE GENOMIC DNA]</scope>
    <source>
        <strain evidence="3 4">LacT</strain>
    </source>
</reference>
<dbReference type="OrthoDB" id="129626at2"/>